<proteinExistence type="inferred from homology"/>
<organism evidence="11 12">
    <name type="scientific">Rhizopogon vesiculosus</name>
    <dbReference type="NCBI Taxonomy" id="180088"/>
    <lineage>
        <taxon>Eukaryota</taxon>
        <taxon>Fungi</taxon>
        <taxon>Dikarya</taxon>
        <taxon>Basidiomycota</taxon>
        <taxon>Agaricomycotina</taxon>
        <taxon>Agaricomycetes</taxon>
        <taxon>Agaricomycetidae</taxon>
        <taxon>Boletales</taxon>
        <taxon>Suillineae</taxon>
        <taxon>Rhizopogonaceae</taxon>
        <taxon>Rhizopogon</taxon>
    </lineage>
</organism>
<dbReference type="SUPFAM" id="SSF90123">
    <property type="entry name" value="ABC transporter transmembrane region"/>
    <property type="match status" value="1"/>
</dbReference>
<keyword evidence="6" id="KW-0067">ATP-binding</keyword>
<evidence type="ECO:0000313" key="11">
    <source>
        <dbReference type="EMBL" id="OJA08422.1"/>
    </source>
</evidence>
<sequence>MSTGILLRGGLITAIYSRSLRLTPRARVTLSTGELVNHISTDVSRIDFCAGYFHMSWSALIQLIICLTLLLINLGPSALAGFALLVFVAPIQTYGIYPNTPTYENCYGCFCYYSAGSGFCPCLYHVFVDWTQSFSGEYFHVINSLPAGSDAIDVLTLVPEQHC</sequence>
<evidence type="ECO:0000256" key="2">
    <source>
        <dbReference type="ARBA" id="ARBA00009726"/>
    </source>
</evidence>
<keyword evidence="12" id="KW-1185">Reference proteome</keyword>
<keyword evidence="4 9" id="KW-0812">Transmembrane</keyword>
<evidence type="ECO:0000256" key="3">
    <source>
        <dbReference type="ARBA" id="ARBA00022448"/>
    </source>
</evidence>
<dbReference type="AlphaFoldDB" id="A0A1J8PGR5"/>
<dbReference type="PROSITE" id="PS50929">
    <property type="entry name" value="ABC_TM1F"/>
    <property type="match status" value="1"/>
</dbReference>
<dbReference type="PANTHER" id="PTHR24223">
    <property type="entry name" value="ATP-BINDING CASSETTE SUB-FAMILY C"/>
    <property type="match status" value="1"/>
</dbReference>
<dbReference type="Gene3D" id="1.20.1560.10">
    <property type="entry name" value="ABC transporter type 1, transmembrane domain"/>
    <property type="match status" value="1"/>
</dbReference>
<dbReference type="GO" id="GO:0005524">
    <property type="term" value="F:ATP binding"/>
    <property type="evidence" value="ECO:0007669"/>
    <property type="project" value="UniProtKB-KW"/>
</dbReference>
<feature type="domain" description="ABC transmembrane type-1" evidence="10">
    <location>
        <begin position="1"/>
        <end position="94"/>
    </location>
</feature>
<gene>
    <name evidence="11" type="ORF">AZE42_08315</name>
</gene>
<keyword evidence="3" id="KW-0813">Transport</keyword>
<dbReference type="Pfam" id="PF00664">
    <property type="entry name" value="ABC_membrane"/>
    <property type="match status" value="1"/>
</dbReference>
<feature type="transmembrane region" description="Helical" evidence="9">
    <location>
        <begin position="79"/>
        <end position="97"/>
    </location>
</feature>
<dbReference type="OrthoDB" id="6500128at2759"/>
<dbReference type="InterPro" id="IPR011527">
    <property type="entry name" value="ABC1_TM_dom"/>
</dbReference>
<keyword evidence="8 9" id="KW-0472">Membrane</keyword>
<evidence type="ECO:0000256" key="5">
    <source>
        <dbReference type="ARBA" id="ARBA00022741"/>
    </source>
</evidence>
<dbReference type="PANTHER" id="PTHR24223:SF456">
    <property type="entry name" value="MULTIDRUG RESISTANCE-ASSOCIATED PROTEIN LETHAL(2)03659"/>
    <property type="match status" value="1"/>
</dbReference>
<evidence type="ECO:0000313" key="12">
    <source>
        <dbReference type="Proteomes" id="UP000183567"/>
    </source>
</evidence>
<comment type="similarity">
    <text evidence="2">Belongs to the ABC transporter superfamily. ABCC family. Conjugate transporter (TC 3.A.1.208) subfamily.</text>
</comment>
<dbReference type="InterPro" id="IPR036640">
    <property type="entry name" value="ABC1_TM_sf"/>
</dbReference>
<evidence type="ECO:0000256" key="8">
    <source>
        <dbReference type="ARBA" id="ARBA00023136"/>
    </source>
</evidence>
<evidence type="ECO:0000256" key="7">
    <source>
        <dbReference type="ARBA" id="ARBA00022989"/>
    </source>
</evidence>
<dbReference type="InterPro" id="IPR050173">
    <property type="entry name" value="ABC_transporter_C-like"/>
</dbReference>
<evidence type="ECO:0000256" key="9">
    <source>
        <dbReference type="SAM" id="Phobius"/>
    </source>
</evidence>
<feature type="transmembrane region" description="Helical" evidence="9">
    <location>
        <begin position="52"/>
        <end position="72"/>
    </location>
</feature>
<keyword evidence="5" id="KW-0547">Nucleotide-binding</keyword>
<keyword evidence="7 9" id="KW-1133">Transmembrane helix</keyword>
<evidence type="ECO:0000256" key="6">
    <source>
        <dbReference type="ARBA" id="ARBA00022840"/>
    </source>
</evidence>
<comment type="subcellular location">
    <subcellularLocation>
        <location evidence="1">Membrane</location>
        <topology evidence="1">Multi-pass membrane protein</topology>
    </subcellularLocation>
</comment>
<reference evidence="11 12" key="1">
    <citation type="submission" date="2016-03" db="EMBL/GenBank/DDBJ databases">
        <title>Comparative genomics of the ectomycorrhizal sister species Rhizopogon vinicolor and Rhizopogon vesiculosus (Basidiomycota: Boletales) reveals a divergence of the mating type B locus.</title>
        <authorList>
            <person name="Mujic A.B."/>
            <person name="Kuo A."/>
            <person name="Tritt A."/>
            <person name="Lipzen A."/>
            <person name="Chen C."/>
            <person name="Johnson J."/>
            <person name="Sharma A."/>
            <person name="Barry K."/>
            <person name="Grigoriev I.V."/>
            <person name="Spatafora J.W."/>
        </authorList>
    </citation>
    <scope>NUCLEOTIDE SEQUENCE [LARGE SCALE GENOMIC DNA]</scope>
    <source>
        <strain evidence="11 12">AM-OR11-056</strain>
    </source>
</reference>
<dbReference type="EMBL" id="LVVM01006305">
    <property type="protein sequence ID" value="OJA08422.1"/>
    <property type="molecule type" value="Genomic_DNA"/>
</dbReference>
<protein>
    <recommendedName>
        <fullName evidence="10">ABC transmembrane type-1 domain-containing protein</fullName>
    </recommendedName>
</protein>
<dbReference type="Proteomes" id="UP000183567">
    <property type="component" value="Unassembled WGS sequence"/>
</dbReference>
<comment type="caution">
    <text evidence="11">The sequence shown here is derived from an EMBL/GenBank/DDBJ whole genome shotgun (WGS) entry which is preliminary data.</text>
</comment>
<evidence type="ECO:0000256" key="1">
    <source>
        <dbReference type="ARBA" id="ARBA00004141"/>
    </source>
</evidence>
<evidence type="ECO:0000256" key="4">
    <source>
        <dbReference type="ARBA" id="ARBA00022692"/>
    </source>
</evidence>
<accession>A0A1J8PGR5</accession>
<name>A0A1J8PGR5_9AGAM</name>
<evidence type="ECO:0000259" key="10">
    <source>
        <dbReference type="PROSITE" id="PS50929"/>
    </source>
</evidence>
<dbReference type="GO" id="GO:0016020">
    <property type="term" value="C:membrane"/>
    <property type="evidence" value="ECO:0007669"/>
    <property type="project" value="UniProtKB-SubCell"/>
</dbReference>
<dbReference type="STRING" id="180088.A0A1J8PGR5"/>
<dbReference type="GO" id="GO:0140359">
    <property type="term" value="F:ABC-type transporter activity"/>
    <property type="evidence" value="ECO:0007669"/>
    <property type="project" value="InterPro"/>
</dbReference>